<keyword evidence="6" id="KW-0067">ATP-binding</keyword>
<dbReference type="InterPro" id="IPR003593">
    <property type="entry name" value="AAA+_ATPase"/>
</dbReference>
<dbReference type="InterPro" id="IPR003439">
    <property type="entry name" value="ABC_transporter-like_ATP-bd"/>
</dbReference>
<dbReference type="FunCoup" id="E3LGY5">
    <property type="interactions" value="33"/>
</dbReference>
<evidence type="ECO:0000256" key="8">
    <source>
        <dbReference type="ARBA" id="ARBA00023136"/>
    </source>
</evidence>
<evidence type="ECO:0000256" key="5">
    <source>
        <dbReference type="ARBA" id="ARBA00022741"/>
    </source>
</evidence>
<dbReference type="SUPFAM" id="SSF90123">
    <property type="entry name" value="ABC transporter transmembrane region"/>
    <property type="match status" value="2"/>
</dbReference>
<comment type="subcellular location">
    <subcellularLocation>
        <location evidence="1">Membrane</location>
        <topology evidence="1">Multi-pass membrane protein</topology>
    </subcellularLocation>
</comment>
<dbReference type="PROSITE" id="PS00211">
    <property type="entry name" value="ABC_TRANSPORTER_1"/>
    <property type="match status" value="2"/>
</dbReference>
<feature type="transmembrane region" description="Helical" evidence="9">
    <location>
        <begin position="27"/>
        <end position="54"/>
    </location>
</feature>
<dbReference type="CDD" id="cd18577">
    <property type="entry name" value="ABC_6TM_Pgp_ABCB1_D1_like"/>
    <property type="match status" value="1"/>
</dbReference>
<dbReference type="FunFam" id="1.20.1560.10:FF:000427">
    <property type="entry name" value="p-GlycoProtein related"/>
    <property type="match status" value="2"/>
</dbReference>
<dbReference type="InterPro" id="IPR039421">
    <property type="entry name" value="Type_1_exporter"/>
</dbReference>
<organism evidence="13">
    <name type="scientific">Caenorhabditis remanei</name>
    <name type="common">Caenorhabditis vulgaris</name>
    <dbReference type="NCBI Taxonomy" id="31234"/>
    <lineage>
        <taxon>Eukaryota</taxon>
        <taxon>Metazoa</taxon>
        <taxon>Ecdysozoa</taxon>
        <taxon>Nematoda</taxon>
        <taxon>Chromadorea</taxon>
        <taxon>Rhabditida</taxon>
        <taxon>Rhabditina</taxon>
        <taxon>Rhabditomorpha</taxon>
        <taxon>Rhabditoidea</taxon>
        <taxon>Rhabditidae</taxon>
        <taxon>Peloderinae</taxon>
        <taxon>Caenorhabditis</taxon>
    </lineage>
</organism>
<dbReference type="PROSITE" id="PS50893">
    <property type="entry name" value="ABC_TRANSPORTER_2"/>
    <property type="match status" value="2"/>
</dbReference>
<protein>
    <submittedName>
        <fullName evidence="12">CRE-PGP-11 protein</fullName>
    </submittedName>
</protein>
<dbReference type="InterPro" id="IPR017871">
    <property type="entry name" value="ABC_transporter-like_CS"/>
</dbReference>
<dbReference type="InterPro" id="IPR036640">
    <property type="entry name" value="ABC1_TM_sf"/>
</dbReference>
<evidence type="ECO:0000256" key="4">
    <source>
        <dbReference type="ARBA" id="ARBA00022692"/>
    </source>
</evidence>
<dbReference type="Pfam" id="PF00005">
    <property type="entry name" value="ABC_tran"/>
    <property type="match status" value="2"/>
</dbReference>
<evidence type="ECO:0000259" key="11">
    <source>
        <dbReference type="PROSITE" id="PS50929"/>
    </source>
</evidence>
<dbReference type="PROSITE" id="PS50929">
    <property type="entry name" value="ABC_TM1F"/>
    <property type="match status" value="2"/>
</dbReference>
<feature type="domain" description="ABC transmembrane type-1" evidence="11">
    <location>
        <begin position="31"/>
        <end position="338"/>
    </location>
</feature>
<dbReference type="FunFam" id="3.40.50.300:FF:000967">
    <property type="entry name" value="ABC multidrug transporter mdr4"/>
    <property type="match status" value="1"/>
</dbReference>
<keyword evidence="13" id="KW-1185">Reference proteome</keyword>
<dbReference type="STRING" id="31234.E3LGY5"/>
<proteinExistence type="inferred from homology"/>
<dbReference type="GO" id="GO:0015421">
    <property type="term" value="F:ABC-type oligopeptide transporter activity"/>
    <property type="evidence" value="ECO:0007669"/>
    <property type="project" value="TreeGrafter"/>
</dbReference>
<evidence type="ECO:0000256" key="1">
    <source>
        <dbReference type="ARBA" id="ARBA00004141"/>
    </source>
</evidence>
<accession>E3LGY5</accession>
<comment type="similarity">
    <text evidence="2">Belongs to the ABC transporter superfamily. ABCB family. Multidrug resistance exporter (TC 3.A.1.201) subfamily.</text>
</comment>
<dbReference type="GO" id="GO:0035194">
    <property type="term" value="P:regulatory ncRNA-mediated post-transcriptional gene silencing"/>
    <property type="evidence" value="ECO:0007669"/>
    <property type="project" value="EnsemblMetazoa"/>
</dbReference>
<gene>
    <name evidence="12" type="primary">Cre-pgp-11</name>
    <name evidence="12" type="ORF">CRE_02037</name>
</gene>
<feature type="transmembrane region" description="Helical" evidence="9">
    <location>
        <begin position="309"/>
        <end position="329"/>
    </location>
</feature>
<keyword evidence="5" id="KW-0547">Nucleotide-binding</keyword>
<dbReference type="eggNOG" id="KOG0055">
    <property type="taxonomic scope" value="Eukaryota"/>
</dbReference>
<feature type="transmembrane region" description="Helical" evidence="9">
    <location>
        <begin position="811"/>
        <end position="829"/>
    </location>
</feature>
<evidence type="ECO:0000256" key="7">
    <source>
        <dbReference type="ARBA" id="ARBA00022989"/>
    </source>
</evidence>
<dbReference type="PANTHER" id="PTHR43394">
    <property type="entry name" value="ATP-DEPENDENT PERMEASE MDL1, MITOCHONDRIAL"/>
    <property type="match status" value="1"/>
</dbReference>
<evidence type="ECO:0000256" key="3">
    <source>
        <dbReference type="ARBA" id="ARBA00022448"/>
    </source>
</evidence>
<evidence type="ECO:0000313" key="12">
    <source>
        <dbReference type="EMBL" id="EFO85686.1"/>
    </source>
</evidence>
<feature type="domain" description="ABC transporter" evidence="10">
    <location>
        <begin position="1006"/>
        <end position="1242"/>
    </location>
</feature>
<feature type="domain" description="ABC transporter" evidence="10">
    <location>
        <begin position="372"/>
        <end position="609"/>
    </location>
</feature>
<dbReference type="OMA" id="CIHGGTL"/>
<evidence type="ECO:0000313" key="13">
    <source>
        <dbReference type="Proteomes" id="UP000008281"/>
    </source>
</evidence>
<dbReference type="EMBL" id="DS268408">
    <property type="protein sequence ID" value="EFO85686.1"/>
    <property type="molecule type" value="Genomic_DNA"/>
</dbReference>
<sequence>MFSQNYSRHFKFEILVFQVKFAKSSDLIFIITALICALLGGTIQPTVLLIGGWITDLYLTNGNVSHSVNREHITYFFEFQTIGDEEFLKSVLTLIYAGLGFGVITLVLALIQGICIQRGTSRILDNLRKEFLGAILRQDANWLDKNPSGGITCQLNENIEIISDGLGNKCCMLVRGFAMFTSSIIACAFINWQLTFITFTMGPVSAFVLHLLTKVNELTNSELMTLSSQSHAIIEESILNVRTVQACNGQNFMISKLRKVNEQIKKFYNKSTFWAGFFDGLALFVIYFITGISLFFGCRLYFDGQISKAGDVILIVNTICVTGYFLGLLGPHMSSLQRAATSFQLLYKTIASAPKTEGKEGESKVFSAKGNIEFKNVRFKYATRDKEVLRGLSLEVLPGQTIALVGTSGCGKSTSIGLLTKLYRASEGEILIDGQNIDMLDAKSLRQQIGVVQQEPKLFDGTIMENIKLGRNVDQKTIQTAAEIANASSFIEKLENGYETRLGPGGVQLSGGQKQRICIARALVTSPSILLLDEATSALDSHNEVIVNLFQKALTKASEGRTTIIIAHRLSSLKNVDRIYVLDQGKTQEIGKHDELIALGGIYAKLARSQEIEQSSKKDWEREELRRAEKIKKKSRNVEIIEPNSTILQEHEHNFVGSIITENEQEQKISFSGIAKLMNYLPKHPKMLALIILLSIPRAIELCSYGLGMSFAFNTLQRTKEDYMTWNWITLGEQTLAGLTFWTLQATLMYLCGWIANEVMNEVKESILNEVLNKPIPYFDNPETSPSACVSRIISHAHNCYACLDHRASRFIMFIAGTVFSLLLAFPFVWELGLLGLGITILLTIFSLHFVSVAHKAHSEKSKMDKSGEFAVEIVEHIRSIKLLAVEGYFEDRFADYLKISERYENKIGLISSLNFAVTQSYVFACDMLLFFVGTLLIYHGRYTPDKIFLAFNGAQMSAWGVMYFSPWFPEIIRGSASANQIFSLFEKNKNPEFNGKEKPEIKGGVEVEDLTFAYPATPHRNVCEELSLNIPKGHSIALVGASGCGKSTIISMLERFYAPKSGKIAIDKNDISVIDVNYLRQNIAVVGQEPVLFNASIRENITIGLDDIPLEEVQNACKVANAANFIESFPLGYDTPVGEGGASLSGGQKQRIAIARAIIRKPKILLLDEATSALDTQSEEIVQKALRSATTGRTSIIVAHRLSTVQHCDTIYYISRGAVAEYGTHAELVAMNSKYARLVAAQSLT</sequence>
<reference evidence="12" key="1">
    <citation type="submission" date="2007-07" db="EMBL/GenBank/DDBJ databases">
        <title>PCAP assembly of the Caenorhabditis remanei genome.</title>
        <authorList>
            <consortium name="The Caenorhabditis remanei Sequencing Consortium"/>
            <person name="Wilson R.K."/>
        </authorList>
    </citation>
    <scope>NUCLEOTIDE SEQUENCE [LARGE SCALE GENOMIC DNA]</scope>
    <source>
        <strain evidence="12">PB4641</strain>
    </source>
</reference>
<feature type="transmembrane region" description="Helical" evidence="9">
    <location>
        <begin position="94"/>
        <end position="116"/>
    </location>
</feature>
<keyword evidence="8 9" id="KW-0472">Membrane</keyword>
<dbReference type="PANTHER" id="PTHR43394:SF27">
    <property type="entry name" value="ATP-DEPENDENT TRANSLOCASE ABCB1-LIKE"/>
    <property type="match status" value="1"/>
</dbReference>
<dbReference type="Gene3D" id="1.20.1560.10">
    <property type="entry name" value="ABC transporter type 1, transmembrane domain"/>
    <property type="match status" value="1"/>
</dbReference>
<keyword evidence="3" id="KW-0813">Transport</keyword>
<dbReference type="GO" id="GO:0016887">
    <property type="term" value="F:ATP hydrolysis activity"/>
    <property type="evidence" value="ECO:0007669"/>
    <property type="project" value="InterPro"/>
</dbReference>
<dbReference type="AlphaFoldDB" id="E3LGY5"/>
<feature type="transmembrane region" description="Helical" evidence="9">
    <location>
        <begin position="922"/>
        <end position="942"/>
    </location>
</feature>
<evidence type="ECO:0000256" key="6">
    <source>
        <dbReference type="ARBA" id="ARBA00022840"/>
    </source>
</evidence>
<dbReference type="InterPro" id="IPR011527">
    <property type="entry name" value="ABC1_TM_dom"/>
</dbReference>
<dbReference type="Proteomes" id="UP000008281">
    <property type="component" value="Unassembled WGS sequence"/>
</dbReference>
<dbReference type="OrthoDB" id="6500128at2759"/>
<dbReference type="GO" id="GO:0090374">
    <property type="term" value="P:oligopeptide export from mitochondrion"/>
    <property type="evidence" value="ECO:0007669"/>
    <property type="project" value="TreeGrafter"/>
</dbReference>
<keyword evidence="7 9" id="KW-1133">Transmembrane helix</keyword>
<dbReference type="Gene3D" id="3.40.50.300">
    <property type="entry name" value="P-loop containing nucleotide triphosphate hydrolases"/>
    <property type="match status" value="2"/>
</dbReference>
<evidence type="ECO:0000259" key="10">
    <source>
        <dbReference type="PROSITE" id="PS50893"/>
    </source>
</evidence>
<dbReference type="GO" id="GO:0005743">
    <property type="term" value="C:mitochondrial inner membrane"/>
    <property type="evidence" value="ECO:0007669"/>
    <property type="project" value="TreeGrafter"/>
</dbReference>
<evidence type="ECO:0000256" key="9">
    <source>
        <dbReference type="SAM" id="Phobius"/>
    </source>
</evidence>
<dbReference type="GO" id="GO:0005524">
    <property type="term" value="F:ATP binding"/>
    <property type="evidence" value="ECO:0007669"/>
    <property type="project" value="UniProtKB-KW"/>
</dbReference>
<dbReference type="HOGENOM" id="CLU_000604_17_2_1"/>
<name>E3LGY5_CAERE</name>
<dbReference type="Pfam" id="PF00664">
    <property type="entry name" value="ABC_membrane"/>
    <property type="match status" value="2"/>
</dbReference>
<keyword evidence="4 9" id="KW-0812">Transmembrane</keyword>
<dbReference type="InParanoid" id="E3LGY5"/>
<dbReference type="InterPro" id="IPR027417">
    <property type="entry name" value="P-loop_NTPase"/>
</dbReference>
<feature type="domain" description="ABC transmembrane type-1" evidence="11">
    <location>
        <begin position="736"/>
        <end position="974"/>
    </location>
</feature>
<feature type="transmembrane region" description="Helical" evidence="9">
    <location>
        <begin position="835"/>
        <end position="854"/>
    </location>
</feature>
<dbReference type="SMART" id="SM00382">
    <property type="entry name" value="AAA"/>
    <property type="match status" value="2"/>
</dbReference>
<feature type="transmembrane region" description="Helical" evidence="9">
    <location>
        <begin position="688"/>
        <end position="716"/>
    </location>
</feature>
<evidence type="ECO:0000256" key="2">
    <source>
        <dbReference type="ARBA" id="ARBA00007577"/>
    </source>
</evidence>
<dbReference type="FunFam" id="3.40.50.300:FF:002283">
    <property type="entry name" value="p-GlycoProtein related"/>
    <property type="match status" value="1"/>
</dbReference>
<dbReference type="SUPFAM" id="SSF52540">
    <property type="entry name" value="P-loop containing nucleoside triphosphate hydrolases"/>
    <property type="match status" value="2"/>
</dbReference>
<feature type="transmembrane region" description="Helical" evidence="9">
    <location>
        <begin position="273"/>
        <end position="297"/>
    </location>
</feature>